<dbReference type="InterPro" id="IPR036374">
    <property type="entry name" value="OxRdtase_Mopterin-bd_sf"/>
</dbReference>
<dbReference type="PANTHER" id="PTHR43032">
    <property type="entry name" value="PROTEIN-METHIONINE-SULFOXIDE REDUCTASE"/>
    <property type="match status" value="1"/>
</dbReference>
<name>A0A252A125_9PROT</name>
<evidence type="ECO:0000256" key="4">
    <source>
        <dbReference type="ARBA" id="ARBA00023002"/>
    </source>
</evidence>
<keyword evidence="3 5" id="KW-0732">Signal</keyword>
<reference evidence="7 8" key="1">
    <citation type="submission" date="2014-06" db="EMBL/GenBank/DDBJ databases">
        <authorList>
            <person name="Ju J."/>
            <person name="Zhang J."/>
        </authorList>
    </citation>
    <scope>NUCLEOTIDE SEQUENCE [LARGE SCALE GENOMIC DNA]</scope>
    <source>
        <strain evidence="7">DmW_045</strain>
    </source>
</reference>
<comment type="cofactor">
    <cofactor evidence="5">
        <name>Mo-molybdopterin</name>
        <dbReference type="ChEBI" id="CHEBI:71302"/>
    </cofactor>
    <text evidence="5">Binds 1 Mo-molybdopterin (Mo-MPT) cofactor per subunit.</text>
</comment>
<dbReference type="Pfam" id="PF00174">
    <property type="entry name" value="Oxidored_molyb"/>
    <property type="match status" value="1"/>
</dbReference>
<feature type="binding site" evidence="5">
    <location>
        <position position="167"/>
    </location>
    <ligand>
        <name>Mo-molybdopterin</name>
        <dbReference type="ChEBI" id="CHEBI:71302"/>
    </ligand>
</feature>
<dbReference type="PANTHER" id="PTHR43032:SF3">
    <property type="entry name" value="PROTEIN-METHIONINE-SULFOXIDE REDUCTASE CATALYTIC SUBUNIT MSRP"/>
    <property type="match status" value="1"/>
</dbReference>
<comment type="catalytic activity">
    <reaction evidence="5">
        <text>L-methionyl-[protein] + a quinone + H2O = L-methionyl-(R)-S-oxide-[protein] + a quinol</text>
        <dbReference type="Rhea" id="RHEA:51296"/>
        <dbReference type="Rhea" id="RHEA-COMP:12313"/>
        <dbReference type="Rhea" id="RHEA-COMP:12314"/>
        <dbReference type="ChEBI" id="CHEBI:15377"/>
        <dbReference type="ChEBI" id="CHEBI:16044"/>
        <dbReference type="ChEBI" id="CHEBI:24646"/>
        <dbReference type="ChEBI" id="CHEBI:45764"/>
        <dbReference type="ChEBI" id="CHEBI:132124"/>
    </reaction>
</comment>
<dbReference type="AlphaFoldDB" id="A0A252A125"/>
<accession>A0A252A125</accession>
<keyword evidence="4 5" id="KW-0560">Oxidoreductase</keyword>
<sequence>MPRFHYPVPPTCEITPRHLFMSRRAALLGVGSAVAAGIVGNGVSRAAAPPEAALARGWPAQQAPTPKKDVLSYNNFYEFGTDKSDPAELSGDFKPRPWSVVVDGLVDTPRTWDIDALIKQFGQQERLYRMRCVEAWSMVVPWLGFELGALLRAAAPKAGARYVAFTSVVRPAEMPGQRGGLFSLKWPYVEGLRLDEALHPLTLLATGVYGEPLPNQSGAPIRLVVPWKYGFKSIKSITRITLTDQQPPTSWNQMAPNEYGFYANVNPMVDHPRWSQASEQIIGEGSLFSAARKPTELFNGYGQQVAGLYKTIDLRKEF</sequence>
<dbReference type="InterPro" id="IPR006311">
    <property type="entry name" value="TAT_signal"/>
</dbReference>
<comment type="function">
    <text evidence="5">Part of the MsrPQ system that repairs oxidized periplasmic proteins containing methionine sulfoxide residues (Met-O), using respiratory chain electrons. Thus protects these proteins from oxidative-stress damage caused by reactive species of oxygen and chlorine generated by the host defense mechanisms. MsrPQ is essential for the maintenance of envelope integrity under bleach stress, rescuing a wide series of structurally unrelated periplasmic proteins from methionine oxidation. The catalytic subunit MsrP is non-stereospecific, being able to reduce both (R-) and (S-) diastereoisomers of methionine sulfoxide.</text>
</comment>
<feature type="binding site" evidence="5">
    <location>
        <begin position="233"/>
        <end position="235"/>
    </location>
    <ligand>
        <name>Mo-molybdopterin</name>
        <dbReference type="ChEBI" id="CHEBI:71302"/>
    </ligand>
</feature>
<dbReference type="InterPro" id="IPR000572">
    <property type="entry name" value="OxRdtase_Mopterin-bd_dom"/>
</dbReference>
<dbReference type="HAMAP" id="MF_01206">
    <property type="entry name" value="MsrP"/>
    <property type="match status" value="1"/>
</dbReference>
<dbReference type="GO" id="GO:0043546">
    <property type="term" value="F:molybdopterin cofactor binding"/>
    <property type="evidence" value="ECO:0007669"/>
    <property type="project" value="UniProtKB-UniRule"/>
</dbReference>
<comment type="caution">
    <text evidence="5">Lacks conserved residue(s) required for the propagation of feature annotation.</text>
</comment>
<evidence type="ECO:0000256" key="5">
    <source>
        <dbReference type="HAMAP-Rule" id="MF_01206"/>
    </source>
</evidence>
<dbReference type="GO" id="GO:0016672">
    <property type="term" value="F:oxidoreductase activity, acting on a sulfur group of donors, quinone or similar compound as acceptor"/>
    <property type="evidence" value="ECO:0007669"/>
    <property type="project" value="UniProtKB-UniRule"/>
</dbReference>
<keyword evidence="1 5" id="KW-0500">Molybdenum</keyword>
<dbReference type="NCBIfam" id="NF003767">
    <property type="entry name" value="PRK05363.1"/>
    <property type="match status" value="1"/>
</dbReference>
<protein>
    <recommendedName>
        <fullName evidence="5">Protein-methionine-sulfoxide reductase catalytic subunit MsrP</fullName>
        <ecNumber evidence="5">1.8.5.-</ecNumber>
    </recommendedName>
</protein>
<gene>
    <name evidence="5" type="primary">msrP</name>
    <name evidence="7" type="ORF">HK12_07220</name>
</gene>
<evidence type="ECO:0000313" key="7">
    <source>
        <dbReference type="EMBL" id="OUI80834.1"/>
    </source>
</evidence>
<evidence type="ECO:0000256" key="3">
    <source>
        <dbReference type="ARBA" id="ARBA00022729"/>
    </source>
</evidence>
<comment type="similarity">
    <text evidence="5">Belongs to the MsrP family.</text>
</comment>
<dbReference type="GO" id="GO:0030091">
    <property type="term" value="P:protein repair"/>
    <property type="evidence" value="ECO:0007669"/>
    <property type="project" value="UniProtKB-UniRule"/>
</dbReference>
<dbReference type="EMBL" id="JOMO01000029">
    <property type="protein sequence ID" value="OUI80834.1"/>
    <property type="molecule type" value="Genomic_DNA"/>
</dbReference>
<dbReference type="Gene3D" id="3.90.420.10">
    <property type="entry name" value="Oxidoreductase, molybdopterin-binding domain"/>
    <property type="match status" value="1"/>
</dbReference>
<dbReference type="InterPro" id="IPR022867">
    <property type="entry name" value="MsrP"/>
</dbReference>
<evidence type="ECO:0000313" key="8">
    <source>
        <dbReference type="Proteomes" id="UP000194639"/>
    </source>
</evidence>
<comment type="PTM">
    <text evidence="5">Predicted to be exported by the Tat system. The position of the signal peptide cleavage has not been experimentally proven.</text>
</comment>
<evidence type="ECO:0000256" key="1">
    <source>
        <dbReference type="ARBA" id="ARBA00022505"/>
    </source>
</evidence>
<feature type="binding site" evidence="5">
    <location>
        <position position="132"/>
    </location>
    <ligand>
        <name>Mo-molybdopterin</name>
        <dbReference type="ChEBI" id="CHEBI:71302"/>
    </ligand>
    <ligandPart>
        <name>Mo</name>
        <dbReference type="ChEBI" id="CHEBI:28685"/>
    </ligandPart>
</feature>
<feature type="domain" description="Oxidoreductase molybdopterin-binding" evidence="6">
    <location>
        <begin position="94"/>
        <end position="251"/>
    </location>
</feature>
<evidence type="ECO:0000256" key="2">
    <source>
        <dbReference type="ARBA" id="ARBA00022723"/>
    </source>
</evidence>
<dbReference type="Proteomes" id="UP000194639">
    <property type="component" value="Unassembled WGS sequence"/>
</dbReference>
<feature type="binding site" evidence="5">
    <location>
        <position position="222"/>
    </location>
    <ligand>
        <name>Mo-molybdopterin</name>
        <dbReference type="ChEBI" id="CHEBI:71302"/>
    </ligand>
</feature>
<dbReference type="EC" id="1.8.5.-" evidence="5"/>
<dbReference type="SUPFAM" id="SSF56524">
    <property type="entry name" value="Oxidoreductase molybdopterin-binding domain"/>
    <property type="match status" value="1"/>
</dbReference>
<feature type="binding site" evidence="5">
    <location>
        <position position="74"/>
    </location>
    <ligand>
        <name>Mo-molybdopterin</name>
        <dbReference type="ChEBI" id="CHEBI:71302"/>
    </ligand>
</feature>
<dbReference type="RefSeq" id="WP_086552523.1">
    <property type="nucleotide sequence ID" value="NZ_JOMO01000029.1"/>
</dbReference>
<comment type="catalytic activity">
    <reaction evidence="5">
        <text>L-methionyl-[protein] + a quinone + H2O = L-methionyl-(S)-S-oxide-[protein] + a quinol</text>
        <dbReference type="Rhea" id="RHEA:51292"/>
        <dbReference type="Rhea" id="RHEA-COMP:12313"/>
        <dbReference type="Rhea" id="RHEA-COMP:12315"/>
        <dbReference type="ChEBI" id="CHEBI:15377"/>
        <dbReference type="ChEBI" id="CHEBI:16044"/>
        <dbReference type="ChEBI" id="CHEBI:24646"/>
        <dbReference type="ChEBI" id="CHEBI:44120"/>
        <dbReference type="ChEBI" id="CHEBI:132124"/>
    </reaction>
</comment>
<evidence type="ECO:0000259" key="6">
    <source>
        <dbReference type="Pfam" id="PF00174"/>
    </source>
</evidence>
<dbReference type="GO" id="GO:0046872">
    <property type="term" value="F:metal ion binding"/>
    <property type="evidence" value="ECO:0007669"/>
    <property type="project" value="UniProtKB-KW"/>
</dbReference>
<keyword evidence="2 5" id="KW-0479">Metal-binding</keyword>
<comment type="caution">
    <text evidence="7">The sequence shown here is derived from an EMBL/GenBank/DDBJ whole genome shotgun (WGS) entry which is preliminary data.</text>
</comment>
<comment type="subunit">
    <text evidence="5">Heterodimer of a catalytic subunit (MsrP) and a heme-binding subunit (MsrQ).</text>
</comment>
<dbReference type="PROSITE" id="PS51318">
    <property type="entry name" value="TAT"/>
    <property type="match status" value="1"/>
</dbReference>
<proteinExistence type="inferred from homology"/>
<organism evidence="7 8">
    <name type="scientific">Acetobacter orientalis</name>
    <dbReference type="NCBI Taxonomy" id="146474"/>
    <lineage>
        <taxon>Bacteria</taxon>
        <taxon>Pseudomonadati</taxon>
        <taxon>Pseudomonadota</taxon>
        <taxon>Alphaproteobacteria</taxon>
        <taxon>Acetobacterales</taxon>
        <taxon>Acetobacteraceae</taxon>
        <taxon>Acetobacter</taxon>
    </lineage>
</organism>
<feature type="binding site" evidence="5">
    <location>
        <begin position="77"/>
        <end position="78"/>
    </location>
    <ligand>
        <name>Mo-molybdopterin</name>
        <dbReference type="ChEBI" id="CHEBI:71302"/>
    </ligand>
</feature>